<feature type="non-terminal residue" evidence="6">
    <location>
        <position position="314"/>
    </location>
</feature>
<keyword evidence="4" id="KW-0472">Membrane</keyword>
<evidence type="ECO:0000256" key="4">
    <source>
        <dbReference type="SAM" id="Phobius"/>
    </source>
</evidence>
<name>A0A1G2LWY4_9BACT</name>
<evidence type="ECO:0000256" key="1">
    <source>
        <dbReference type="ARBA" id="ARBA00001964"/>
    </source>
</evidence>
<dbReference type="SUPFAM" id="SSF52518">
    <property type="entry name" value="Thiamin diphosphate-binding fold (THDP-binding)"/>
    <property type="match status" value="1"/>
</dbReference>
<feature type="domain" description="Dehydrogenase E1 component" evidence="5">
    <location>
        <begin position="38"/>
        <end position="313"/>
    </location>
</feature>
<dbReference type="InterPro" id="IPR050642">
    <property type="entry name" value="PDH_E1_Alpha_Subunit"/>
</dbReference>
<evidence type="ECO:0000256" key="2">
    <source>
        <dbReference type="ARBA" id="ARBA00023002"/>
    </source>
</evidence>
<dbReference type="Pfam" id="PF00676">
    <property type="entry name" value="E1_dh"/>
    <property type="match status" value="1"/>
</dbReference>
<comment type="caution">
    <text evidence="6">The sequence shown here is derived from an EMBL/GenBank/DDBJ whole genome shotgun (WGS) entry which is preliminary data.</text>
</comment>
<dbReference type="InterPro" id="IPR001017">
    <property type="entry name" value="DH_E1"/>
</dbReference>
<feature type="transmembrane region" description="Helical" evidence="4">
    <location>
        <begin position="111"/>
        <end position="132"/>
    </location>
</feature>
<dbReference type="EMBL" id="MHRA01000006">
    <property type="protein sequence ID" value="OHA16014.1"/>
    <property type="molecule type" value="Genomic_DNA"/>
</dbReference>
<dbReference type="CDD" id="cd02000">
    <property type="entry name" value="TPP_E1_PDC_ADC_BCADC"/>
    <property type="match status" value="1"/>
</dbReference>
<reference evidence="6 7" key="1">
    <citation type="journal article" date="2016" name="Nat. Commun.">
        <title>Thousands of microbial genomes shed light on interconnected biogeochemical processes in an aquifer system.</title>
        <authorList>
            <person name="Anantharaman K."/>
            <person name="Brown C.T."/>
            <person name="Hug L.A."/>
            <person name="Sharon I."/>
            <person name="Castelle C.J."/>
            <person name="Probst A.J."/>
            <person name="Thomas B.C."/>
            <person name="Singh A."/>
            <person name="Wilkins M.J."/>
            <person name="Karaoz U."/>
            <person name="Brodie E.L."/>
            <person name="Williams K.H."/>
            <person name="Hubbard S.S."/>
            <person name="Banfield J.F."/>
        </authorList>
    </citation>
    <scope>NUCLEOTIDE SEQUENCE [LARGE SCALE GENOMIC DNA]</scope>
</reference>
<dbReference type="GO" id="GO:0006086">
    <property type="term" value="P:pyruvate decarboxylation to acetyl-CoA"/>
    <property type="evidence" value="ECO:0007669"/>
    <property type="project" value="TreeGrafter"/>
</dbReference>
<dbReference type="Proteomes" id="UP000178116">
    <property type="component" value="Unassembled WGS sequence"/>
</dbReference>
<protein>
    <recommendedName>
        <fullName evidence="5">Dehydrogenase E1 component domain-containing protein</fullName>
    </recommendedName>
</protein>
<keyword evidence="4" id="KW-1133">Transmembrane helix</keyword>
<dbReference type="InterPro" id="IPR029061">
    <property type="entry name" value="THDP-binding"/>
</dbReference>
<proteinExistence type="predicted"/>
<evidence type="ECO:0000259" key="5">
    <source>
        <dbReference type="Pfam" id="PF00676"/>
    </source>
</evidence>
<comment type="cofactor">
    <cofactor evidence="1">
        <name>thiamine diphosphate</name>
        <dbReference type="ChEBI" id="CHEBI:58937"/>
    </cofactor>
</comment>
<accession>A0A1G2LWY4</accession>
<evidence type="ECO:0000313" key="7">
    <source>
        <dbReference type="Proteomes" id="UP000178116"/>
    </source>
</evidence>
<keyword evidence="4" id="KW-0812">Transmembrane</keyword>
<keyword evidence="3" id="KW-0786">Thiamine pyrophosphate</keyword>
<dbReference type="Gene3D" id="3.40.50.970">
    <property type="match status" value="1"/>
</dbReference>
<evidence type="ECO:0000256" key="3">
    <source>
        <dbReference type="ARBA" id="ARBA00023052"/>
    </source>
</evidence>
<dbReference type="AlphaFoldDB" id="A0A1G2LWY4"/>
<dbReference type="GO" id="GO:0004739">
    <property type="term" value="F:pyruvate dehydrogenase (acetyl-transferring) activity"/>
    <property type="evidence" value="ECO:0007669"/>
    <property type="project" value="TreeGrafter"/>
</dbReference>
<dbReference type="PANTHER" id="PTHR11516:SF60">
    <property type="entry name" value="PYRUVATE DEHYDROGENASE E1 COMPONENT SUBUNIT ALPHA"/>
    <property type="match status" value="1"/>
</dbReference>
<gene>
    <name evidence="6" type="ORF">A3A10_01610</name>
</gene>
<organism evidence="6 7">
    <name type="scientific">Candidatus Tagabacteria bacterium RIFCSPLOWO2_01_FULL_42_9</name>
    <dbReference type="NCBI Taxonomy" id="1802296"/>
    <lineage>
        <taxon>Bacteria</taxon>
        <taxon>Candidatus Tagaibacteriota</taxon>
    </lineage>
</organism>
<keyword evidence="2" id="KW-0560">Oxidoreductase</keyword>
<dbReference type="PANTHER" id="PTHR11516">
    <property type="entry name" value="PYRUVATE DEHYDROGENASE E1 COMPONENT, ALPHA SUBUNIT BACTERIAL AND ORGANELLAR"/>
    <property type="match status" value="1"/>
</dbReference>
<sequence length="314" mass="35404">MEFSKKILEKLYTTMLTIRLTQEKIAEIYPQVPRRIQCPVHLYTGHEAIAAGVCLNLSSADYVFSYYRSHGHYLAMGGDLKAMFAELYGKKTGCSKGRGGSMHFIDVKNGFMGASAIVAGSIPLAVGAALAFKMRNEKKVAVVFFGDAACEEGIWHESMNFASLKKLPIIFICENNFYAVKTHISQRQAEDNIYRRAANYGMPGVRVDGNDALEVFPAAYDAFYGARKGGGPTLIEARTYRWLGHVENTFFNKDILEGRPKDEVESWMKRCPIKKMEEQILRRGILEKDDLKRIGLRIEEEIKEAILFAEESPF</sequence>
<evidence type="ECO:0000313" key="6">
    <source>
        <dbReference type="EMBL" id="OHA16014.1"/>
    </source>
</evidence>